<evidence type="ECO:0000256" key="2">
    <source>
        <dbReference type="ARBA" id="ARBA00007362"/>
    </source>
</evidence>
<proteinExistence type="inferred from homology"/>
<keyword evidence="9" id="KW-1185">Reference proteome</keyword>
<keyword evidence="3 6" id="KW-0812">Transmembrane</keyword>
<feature type="transmembrane region" description="Helical" evidence="6">
    <location>
        <begin position="239"/>
        <end position="259"/>
    </location>
</feature>
<gene>
    <name evidence="8" type="ordered locus">TERTU_3153</name>
</gene>
<dbReference type="GO" id="GO:0016020">
    <property type="term" value="C:membrane"/>
    <property type="evidence" value="ECO:0007669"/>
    <property type="project" value="UniProtKB-SubCell"/>
</dbReference>
<dbReference type="SUPFAM" id="SSF103481">
    <property type="entry name" value="Multidrug resistance efflux transporter EmrE"/>
    <property type="match status" value="2"/>
</dbReference>
<comment type="similarity">
    <text evidence="2">Belongs to the EamA transporter family.</text>
</comment>
<dbReference type="PANTHER" id="PTHR32322:SF2">
    <property type="entry name" value="EAMA DOMAIN-CONTAINING PROTEIN"/>
    <property type="match status" value="1"/>
</dbReference>
<dbReference type="InterPro" id="IPR000620">
    <property type="entry name" value="EamA_dom"/>
</dbReference>
<dbReference type="OrthoDB" id="9776210at2"/>
<dbReference type="PANTHER" id="PTHR32322">
    <property type="entry name" value="INNER MEMBRANE TRANSPORTER"/>
    <property type="match status" value="1"/>
</dbReference>
<dbReference type="HOGENOM" id="CLU_033863_5_1_6"/>
<name>C5BPQ4_TERTT</name>
<evidence type="ECO:0000259" key="7">
    <source>
        <dbReference type="Pfam" id="PF00892"/>
    </source>
</evidence>
<feature type="transmembrane region" description="Helical" evidence="6">
    <location>
        <begin position="147"/>
        <end position="168"/>
    </location>
</feature>
<dbReference type="AlphaFoldDB" id="C5BPQ4"/>
<feature type="transmembrane region" description="Helical" evidence="6">
    <location>
        <begin position="209"/>
        <end position="232"/>
    </location>
</feature>
<dbReference type="RefSeq" id="WP_015819987.1">
    <property type="nucleotide sequence ID" value="NC_012997.1"/>
</dbReference>
<organism evidence="8 9">
    <name type="scientific">Teredinibacter turnerae (strain ATCC 39867 / T7901)</name>
    <dbReference type="NCBI Taxonomy" id="377629"/>
    <lineage>
        <taxon>Bacteria</taxon>
        <taxon>Pseudomonadati</taxon>
        <taxon>Pseudomonadota</taxon>
        <taxon>Gammaproteobacteria</taxon>
        <taxon>Cellvibrionales</taxon>
        <taxon>Cellvibrionaceae</taxon>
        <taxon>Teredinibacter</taxon>
    </lineage>
</organism>
<evidence type="ECO:0000313" key="9">
    <source>
        <dbReference type="Proteomes" id="UP000009080"/>
    </source>
</evidence>
<feature type="domain" description="EamA" evidence="7">
    <location>
        <begin position="3"/>
        <end position="135"/>
    </location>
</feature>
<evidence type="ECO:0000256" key="3">
    <source>
        <dbReference type="ARBA" id="ARBA00022692"/>
    </source>
</evidence>
<dbReference type="Pfam" id="PF00892">
    <property type="entry name" value="EamA"/>
    <property type="match status" value="2"/>
</dbReference>
<comment type="subcellular location">
    <subcellularLocation>
        <location evidence="1">Membrane</location>
        <topology evidence="1">Multi-pass membrane protein</topology>
    </subcellularLocation>
</comment>
<dbReference type="EMBL" id="CP001614">
    <property type="protein sequence ID" value="ACR13872.1"/>
    <property type="molecule type" value="Genomic_DNA"/>
</dbReference>
<evidence type="ECO:0000256" key="5">
    <source>
        <dbReference type="ARBA" id="ARBA00023136"/>
    </source>
</evidence>
<dbReference type="eggNOG" id="COG0697">
    <property type="taxonomic scope" value="Bacteria"/>
</dbReference>
<accession>C5BPQ4</accession>
<feature type="transmembrane region" description="Helical" evidence="6">
    <location>
        <begin position="180"/>
        <end position="197"/>
    </location>
</feature>
<keyword evidence="5 6" id="KW-0472">Membrane</keyword>
<feature type="transmembrane region" description="Helical" evidence="6">
    <location>
        <begin position="30"/>
        <end position="51"/>
    </location>
</feature>
<evidence type="ECO:0000256" key="1">
    <source>
        <dbReference type="ARBA" id="ARBA00004141"/>
    </source>
</evidence>
<dbReference type="InterPro" id="IPR037185">
    <property type="entry name" value="EmrE-like"/>
</dbReference>
<evidence type="ECO:0000256" key="4">
    <source>
        <dbReference type="ARBA" id="ARBA00022989"/>
    </source>
</evidence>
<feature type="transmembrane region" description="Helical" evidence="6">
    <location>
        <begin position="265"/>
        <end position="289"/>
    </location>
</feature>
<reference evidence="8 9" key="1">
    <citation type="journal article" date="2009" name="PLoS ONE">
        <title>The complete genome of Teredinibacter turnerae T7901: an intracellular endosymbiont of marine wood-boring bivalves (shipworms).</title>
        <authorList>
            <person name="Yang J.C."/>
            <person name="Madupu R."/>
            <person name="Durkin A.S."/>
            <person name="Ekborg N.A."/>
            <person name="Pedamallu C.S."/>
            <person name="Hostetler J.B."/>
            <person name="Radune D."/>
            <person name="Toms B.S."/>
            <person name="Henrissat B."/>
            <person name="Coutinho P.M."/>
            <person name="Schwarz S."/>
            <person name="Field L."/>
            <person name="Trindade-Silva A.E."/>
            <person name="Soares C.A.G."/>
            <person name="Elshahawi S."/>
            <person name="Hanora A."/>
            <person name="Schmidt E.W."/>
            <person name="Haygood M.G."/>
            <person name="Posfai J."/>
            <person name="Benner J."/>
            <person name="Madinger C."/>
            <person name="Nove J."/>
            <person name="Anton B."/>
            <person name="Chaudhary K."/>
            <person name="Foster J."/>
            <person name="Holman A."/>
            <person name="Kumar S."/>
            <person name="Lessard P.A."/>
            <person name="Luyten Y.A."/>
            <person name="Slatko B."/>
            <person name="Wood N."/>
            <person name="Wu B."/>
            <person name="Teplitski M."/>
            <person name="Mougous J.D."/>
            <person name="Ward N."/>
            <person name="Eisen J.A."/>
            <person name="Badger J.H."/>
            <person name="Distel D.L."/>
        </authorList>
    </citation>
    <scope>NUCLEOTIDE SEQUENCE [LARGE SCALE GENOMIC DNA]</scope>
    <source>
        <strain evidence="9">ATCC 39867 / T7901</strain>
    </source>
</reference>
<feature type="transmembrane region" description="Helical" evidence="6">
    <location>
        <begin position="90"/>
        <end position="110"/>
    </location>
</feature>
<feature type="transmembrane region" description="Helical" evidence="6">
    <location>
        <begin position="63"/>
        <end position="84"/>
    </location>
</feature>
<evidence type="ECO:0000313" key="8">
    <source>
        <dbReference type="EMBL" id="ACR13872.1"/>
    </source>
</evidence>
<dbReference type="KEGG" id="ttu:TERTU_3153"/>
<evidence type="ECO:0000256" key="6">
    <source>
        <dbReference type="SAM" id="Phobius"/>
    </source>
</evidence>
<sequence>MPVIFAYIFVVFIWATTPLAIQWSNSSLDFIAAVTLRLLLALALCVVSMRALRFPLVESKRDWLAFVAGAIGLYPNMLIVYWSAQYLSSGLMAVLLGLYPFAVGFFSLLLLKENVFNPMRIIALFIALLGLAIINLDQIALGSDATYGVLGMASSSLLFALSTVWLKALGGAVNPLRQSTGMLLLASPAFLLTWFFLDGQVPQQIDMKSMLGVAYLAVAGSVMGYTLFFYVLRHCSIASVSLIPLITPVLALSIGAVVAREQVSLLTLAGASSVLLALMLYQNIFGLLFNAITRRRLAGRVPGTVSGTEVSKRVRVADETVPGPVAE</sequence>
<protein>
    <submittedName>
        <fullName evidence="8">Membrane protein</fullName>
    </submittedName>
</protein>
<dbReference type="InterPro" id="IPR050638">
    <property type="entry name" value="AA-Vitamin_Transporters"/>
</dbReference>
<keyword evidence="4 6" id="KW-1133">Transmembrane helix</keyword>
<feature type="domain" description="EamA" evidence="7">
    <location>
        <begin position="147"/>
        <end position="280"/>
    </location>
</feature>
<feature type="transmembrane region" description="Helical" evidence="6">
    <location>
        <begin position="122"/>
        <end position="141"/>
    </location>
</feature>
<dbReference type="Proteomes" id="UP000009080">
    <property type="component" value="Chromosome"/>
</dbReference>